<sequence>MRSHAERVADTGAVVPGSFSFKKYEDGRVYPDENRMEILFTPDDTEAYATAECTVTVTGIKYTITSVPYDIYINDKLPGTAFENLGLPSGINIEVSTGANFSSVPVTWDSSSYGPDSYEEQIITGDLHVEKSSYADLLEPTSTVKATARIKLIDNRVFTPTLEPPTYSKQLYGGDLCFLVFSDNYLSGGKATVNGETVPGTFKLDKNQKIYGHSLTASQLLQAEPLQLKGIFTPNDQKRYTTAECTVGVNVIPRRFVKPSYNRVLNNTKIGMAFEELNLSESFSFFVVSDETPPGELESYSMNAVTSWDASTYDPNSYDMQTIYGEVDRAELEKYFTIPEDANLRAVIKVQLQPDPAETEITQAPVFRWKNGDFTLSDNTIFSQRRFQVGTYNAEVGSLFGGVVKVKGTDTVVPGTFSFKKGTPLYSSSPGEYDMTVVFTPTDPRLHKPTETSIKINVIKNTLKDADEPEPITDKPLGTPFTELGLPKDVVVNAVDGAWRWIDVAWDAASYDAESPDWQTITGTLVFDEYDESTYQQPGPVVTATIRVKLIVPDSAPTVTTGTLPTA</sequence>
<protein>
    <submittedName>
        <fullName evidence="1">Uncharacterized protein</fullName>
    </submittedName>
</protein>
<evidence type="ECO:0000313" key="2">
    <source>
        <dbReference type="Proteomes" id="UP000606889"/>
    </source>
</evidence>
<dbReference type="Proteomes" id="UP000606889">
    <property type="component" value="Unassembled WGS sequence"/>
</dbReference>
<comment type="caution">
    <text evidence="1">The sequence shown here is derived from an EMBL/GenBank/DDBJ whole genome shotgun (WGS) entry which is preliminary data.</text>
</comment>
<dbReference type="RefSeq" id="WP_186858203.1">
    <property type="nucleotide sequence ID" value="NZ_JACOON010000005.1"/>
</dbReference>
<proteinExistence type="predicted"/>
<keyword evidence="2" id="KW-1185">Reference proteome</keyword>
<name>A0ABR7EHA2_9FIRM</name>
<reference evidence="1 2" key="1">
    <citation type="submission" date="2020-08" db="EMBL/GenBank/DDBJ databases">
        <title>Genome public.</title>
        <authorList>
            <person name="Liu C."/>
            <person name="Sun Q."/>
        </authorList>
    </citation>
    <scope>NUCLEOTIDE SEQUENCE [LARGE SCALE GENOMIC DNA]</scope>
    <source>
        <strain evidence="1 2">NSJ-35</strain>
    </source>
</reference>
<evidence type="ECO:0000313" key="1">
    <source>
        <dbReference type="EMBL" id="MBC5648726.1"/>
    </source>
</evidence>
<dbReference type="EMBL" id="JACOON010000005">
    <property type="protein sequence ID" value="MBC5648726.1"/>
    <property type="molecule type" value="Genomic_DNA"/>
</dbReference>
<organism evidence="1 2">
    <name type="scientific">Christensenella tenuis</name>
    <dbReference type="NCBI Taxonomy" id="2763033"/>
    <lineage>
        <taxon>Bacteria</taxon>
        <taxon>Bacillati</taxon>
        <taxon>Bacillota</taxon>
        <taxon>Clostridia</taxon>
        <taxon>Christensenellales</taxon>
        <taxon>Christensenellaceae</taxon>
        <taxon>Christensenella</taxon>
    </lineage>
</organism>
<accession>A0ABR7EHA2</accession>
<gene>
    <name evidence="1" type="ORF">H8S18_10290</name>
</gene>